<keyword evidence="7" id="KW-0418">Kinase</keyword>
<gene>
    <name evidence="17" type="ORF">SEMRO_351_G124000.1</name>
</gene>
<dbReference type="InterPro" id="IPR036097">
    <property type="entry name" value="HisK_dim/P_sf"/>
</dbReference>
<dbReference type="SUPFAM" id="SSF47384">
    <property type="entry name" value="Homodimeric domain of signal transducing histidine kinase"/>
    <property type="match status" value="1"/>
</dbReference>
<comment type="caution">
    <text evidence="17">The sequence shown here is derived from an EMBL/GenBank/DDBJ whole genome shotgun (WGS) entry which is preliminary data.</text>
</comment>
<evidence type="ECO:0000256" key="13">
    <source>
        <dbReference type="SAM" id="Phobius"/>
    </source>
</evidence>
<dbReference type="PROSITE" id="PS50109">
    <property type="entry name" value="HIS_KIN"/>
    <property type="match status" value="1"/>
</dbReference>
<feature type="transmembrane region" description="Helical" evidence="13">
    <location>
        <begin position="444"/>
        <end position="465"/>
    </location>
</feature>
<dbReference type="GO" id="GO:0009927">
    <property type="term" value="F:histidine phosphotransfer kinase activity"/>
    <property type="evidence" value="ECO:0007669"/>
    <property type="project" value="TreeGrafter"/>
</dbReference>
<evidence type="ECO:0000259" key="14">
    <source>
        <dbReference type="PROSITE" id="PS50109"/>
    </source>
</evidence>
<dbReference type="Pfam" id="PF00072">
    <property type="entry name" value="Response_reg"/>
    <property type="match status" value="1"/>
</dbReference>
<dbReference type="SMART" id="SM00448">
    <property type="entry name" value="REC"/>
    <property type="match status" value="1"/>
</dbReference>
<keyword evidence="6 13" id="KW-0812">Transmembrane</keyword>
<feature type="coiled-coil region" evidence="11">
    <location>
        <begin position="475"/>
        <end position="502"/>
    </location>
</feature>
<feature type="modified residue" description="4-aspartylphosphate" evidence="10">
    <location>
        <position position="836"/>
    </location>
</feature>
<keyword evidence="9 13" id="KW-0472">Membrane</keyword>
<name>A0A9N8DUF9_9STRA</name>
<evidence type="ECO:0000256" key="2">
    <source>
        <dbReference type="ARBA" id="ARBA00004370"/>
    </source>
</evidence>
<dbReference type="PANTHER" id="PTHR43047:SF72">
    <property type="entry name" value="OSMOSENSING HISTIDINE PROTEIN KINASE SLN1"/>
    <property type="match status" value="1"/>
</dbReference>
<evidence type="ECO:0000259" key="15">
    <source>
        <dbReference type="PROSITE" id="PS50110"/>
    </source>
</evidence>
<dbReference type="EMBL" id="CAICTM010000350">
    <property type="protein sequence ID" value="CAB9508545.1"/>
    <property type="molecule type" value="Genomic_DNA"/>
</dbReference>
<dbReference type="SUPFAM" id="SSF55874">
    <property type="entry name" value="ATPase domain of HSP90 chaperone/DNA topoisomerase II/histidine kinase"/>
    <property type="match status" value="1"/>
</dbReference>
<dbReference type="InterPro" id="IPR004358">
    <property type="entry name" value="Sig_transdc_His_kin-like_C"/>
</dbReference>
<comment type="subcellular location">
    <subcellularLocation>
        <location evidence="2">Membrane</location>
    </subcellularLocation>
</comment>
<evidence type="ECO:0000256" key="9">
    <source>
        <dbReference type="ARBA" id="ARBA00023136"/>
    </source>
</evidence>
<keyword evidence="18" id="KW-1185">Reference proteome</keyword>
<dbReference type="Pfam" id="PF02518">
    <property type="entry name" value="HATPase_c"/>
    <property type="match status" value="1"/>
</dbReference>
<feature type="region of interest" description="Disordered" evidence="12">
    <location>
        <begin position="24"/>
        <end position="85"/>
    </location>
</feature>
<dbReference type="InterPro" id="IPR006189">
    <property type="entry name" value="CHASE_dom"/>
</dbReference>
<dbReference type="InterPro" id="IPR003661">
    <property type="entry name" value="HisK_dim/P_dom"/>
</dbReference>
<feature type="domain" description="CHASE" evidence="16">
    <location>
        <begin position="258"/>
        <end position="359"/>
    </location>
</feature>
<feature type="region of interest" description="Disordered" evidence="12">
    <location>
        <begin position="915"/>
        <end position="939"/>
    </location>
</feature>
<feature type="region of interest" description="Disordered" evidence="12">
    <location>
        <begin position="732"/>
        <end position="757"/>
    </location>
</feature>
<evidence type="ECO:0000256" key="7">
    <source>
        <dbReference type="ARBA" id="ARBA00022777"/>
    </source>
</evidence>
<evidence type="ECO:0000256" key="8">
    <source>
        <dbReference type="ARBA" id="ARBA00022989"/>
    </source>
</evidence>
<keyword evidence="8 13" id="KW-1133">Transmembrane helix</keyword>
<dbReference type="SMART" id="SM01079">
    <property type="entry name" value="CHASE"/>
    <property type="match status" value="1"/>
</dbReference>
<feature type="compositionally biased region" description="Low complexity" evidence="12">
    <location>
        <begin position="47"/>
        <end position="71"/>
    </location>
</feature>
<organism evidence="17 18">
    <name type="scientific">Seminavis robusta</name>
    <dbReference type="NCBI Taxonomy" id="568900"/>
    <lineage>
        <taxon>Eukaryota</taxon>
        <taxon>Sar</taxon>
        <taxon>Stramenopiles</taxon>
        <taxon>Ochrophyta</taxon>
        <taxon>Bacillariophyta</taxon>
        <taxon>Bacillariophyceae</taxon>
        <taxon>Bacillariophycidae</taxon>
        <taxon>Naviculales</taxon>
        <taxon>Naviculaceae</taxon>
        <taxon>Seminavis</taxon>
    </lineage>
</organism>
<dbReference type="EC" id="2.7.13.3" evidence="3"/>
<feature type="domain" description="Response regulatory" evidence="15">
    <location>
        <begin position="785"/>
        <end position="902"/>
    </location>
</feature>
<proteinExistence type="predicted"/>
<evidence type="ECO:0000259" key="16">
    <source>
        <dbReference type="PROSITE" id="PS50839"/>
    </source>
</evidence>
<dbReference type="Proteomes" id="UP001153069">
    <property type="component" value="Unassembled WGS sequence"/>
</dbReference>
<dbReference type="OrthoDB" id="42472at2759"/>
<dbReference type="PROSITE" id="PS50110">
    <property type="entry name" value="RESPONSE_REGULATORY"/>
    <property type="match status" value="1"/>
</dbReference>
<dbReference type="Gene3D" id="3.30.565.10">
    <property type="entry name" value="Histidine kinase-like ATPase, C-terminal domain"/>
    <property type="match status" value="1"/>
</dbReference>
<dbReference type="GO" id="GO:0005886">
    <property type="term" value="C:plasma membrane"/>
    <property type="evidence" value="ECO:0007669"/>
    <property type="project" value="TreeGrafter"/>
</dbReference>
<dbReference type="Pfam" id="PF03924">
    <property type="entry name" value="CHASE"/>
    <property type="match status" value="1"/>
</dbReference>
<keyword evidence="11" id="KW-0175">Coiled coil</keyword>
<dbReference type="InterPro" id="IPR011006">
    <property type="entry name" value="CheY-like_superfamily"/>
</dbReference>
<dbReference type="InterPro" id="IPR001789">
    <property type="entry name" value="Sig_transdc_resp-reg_receiver"/>
</dbReference>
<reference evidence="17" key="1">
    <citation type="submission" date="2020-06" db="EMBL/GenBank/DDBJ databases">
        <authorList>
            <consortium name="Plant Systems Biology data submission"/>
        </authorList>
    </citation>
    <scope>NUCLEOTIDE SEQUENCE</scope>
    <source>
        <strain evidence="17">D6</strain>
    </source>
</reference>
<dbReference type="PRINTS" id="PR00344">
    <property type="entry name" value="BCTRLSENSOR"/>
</dbReference>
<keyword evidence="5" id="KW-0808">Transferase</keyword>
<evidence type="ECO:0000313" key="18">
    <source>
        <dbReference type="Proteomes" id="UP001153069"/>
    </source>
</evidence>
<dbReference type="PROSITE" id="PS50839">
    <property type="entry name" value="CHASE"/>
    <property type="match status" value="1"/>
</dbReference>
<dbReference type="InterPro" id="IPR003594">
    <property type="entry name" value="HATPase_dom"/>
</dbReference>
<evidence type="ECO:0000256" key="1">
    <source>
        <dbReference type="ARBA" id="ARBA00000085"/>
    </source>
</evidence>
<evidence type="ECO:0000256" key="11">
    <source>
        <dbReference type="SAM" id="Coils"/>
    </source>
</evidence>
<dbReference type="InterPro" id="IPR005467">
    <property type="entry name" value="His_kinase_dom"/>
</dbReference>
<dbReference type="PANTHER" id="PTHR43047">
    <property type="entry name" value="TWO-COMPONENT HISTIDINE PROTEIN KINASE"/>
    <property type="match status" value="1"/>
</dbReference>
<dbReference type="AlphaFoldDB" id="A0A9N8DUF9"/>
<comment type="catalytic activity">
    <reaction evidence="1">
        <text>ATP + protein L-histidine = ADP + protein N-phospho-L-histidine.</text>
        <dbReference type="EC" id="2.7.13.3"/>
    </reaction>
</comment>
<evidence type="ECO:0000256" key="10">
    <source>
        <dbReference type="PROSITE-ProRule" id="PRU00169"/>
    </source>
</evidence>
<evidence type="ECO:0000313" key="17">
    <source>
        <dbReference type="EMBL" id="CAB9508545.1"/>
    </source>
</evidence>
<feature type="transmembrane region" description="Helical" evidence="13">
    <location>
        <begin position="96"/>
        <end position="118"/>
    </location>
</feature>
<feature type="compositionally biased region" description="Basic and acidic residues" evidence="12">
    <location>
        <begin position="24"/>
        <end position="36"/>
    </location>
</feature>
<evidence type="ECO:0000256" key="4">
    <source>
        <dbReference type="ARBA" id="ARBA00022553"/>
    </source>
</evidence>
<dbReference type="SUPFAM" id="SSF52172">
    <property type="entry name" value="CheY-like"/>
    <property type="match status" value="1"/>
</dbReference>
<keyword evidence="4 10" id="KW-0597">Phosphoprotein</keyword>
<dbReference type="GO" id="GO:0000155">
    <property type="term" value="F:phosphorelay sensor kinase activity"/>
    <property type="evidence" value="ECO:0007669"/>
    <property type="project" value="InterPro"/>
</dbReference>
<evidence type="ECO:0000256" key="5">
    <source>
        <dbReference type="ARBA" id="ARBA00022679"/>
    </source>
</evidence>
<sequence>MMDQQEVKFNPMASETSFAIELEEGLRRFKEREGGTSKKRKKSRNTQQQQQQQPSSPPEQQLTSAGSLSSLRFDDDDDHRSTGSFNSSNSVVNTKWLLTALIAALGAAASVAFMAFGVHATNSDMEARFTSSAEGITYRILSAWSTYETFGLWIHESCHDHVERNYDIAPEDDIAGHLGYCSRRDFRKLYEHITAQGVGNILASQYLPIIPHDVRENFEAEAREYYVKYYPHFNYTGITEQVFLPEGGSTFSPRAKADHYMPLHYVEPVEGNEAIIELDKLTATASSINVIIALDTWKPVLSPRLKLLQDTSDAYGVILAHPGVPTSVENVTRMNSVAQIVVRVPSFLAYALQSAAEDKTVYLYDTTASSSTGESSEFLGALAVDVPDDDDGKSSSSSQPTFTELPEVSFTDIPQPGRYFERELDVAGRKWTMVVVSTDHQADLLFVILGGTIIFLASLFCAAWFHSHLSRVTKLNRIKSRAQAEKAEIARIQAMKERQLNEFIAHEVRNPLSAAMSALSFVSVGVAENVPNPKHKQSILEDVGVMDASLQFINELLRNMLDIHRARSRQIKLNLSPIDIRRDILDPVAAILFMRGAKVEIRIECPPDLAANGDRMRLKQIVLNLSANAVKFVDKGYICLKAAIVNNSVELYVEDSGPGIPMQKRDRLFAKFQESLDSLNQGTGIGLAVCKNLSELMGADICLDEEFQSGVDGCPGTRFVLRLNQPPLEMEKSLQEHQPEQSSNEAEALPEGQQPASTVMAGEAAAAAMINGSTGPSFELPDTLSILVVDDDTMIRKMFRRAALRVAPQWEVEEAANGETALVITETRQFDVIFLDQYMASVEKQLLGTETARALRSRGVQSIICGLSANDMGEQFLESGADTFMMKPFPCKKEALTRALHEVLNAGRVGIRSVEEEEEKVETTVESSTSTGVSATTGS</sequence>
<dbReference type="CDD" id="cd00082">
    <property type="entry name" value="HisKA"/>
    <property type="match status" value="1"/>
</dbReference>
<feature type="domain" description="Histidine kinase" evidence="14">
    <location>
        <begin position="503"/>
        <end position="727"/>
    </location>
</feature>
<accession>A0A9N8DUF9</accession>
<dbReference type="InterPro" id="IPR036890">
    <property type="entry name" value="HATPase_C_sf"/>
</dbReference>
<dbReference type="Gene3D" id="3.30.450.350">
    <property type="entry name" value="CHASE domain"/>
    <property type="match status" value="1"/>
</dbReference>
<feature type="compositionally biased region" description="Low complexity" evidence="12">
    <location>
        <begin position="924"/>
        <end position="939"/>
    </location>
</feature>
<evidence type="ECO:0000256" key="12">
    <source>
        <dbReference type="SAM" id="MobiDB-lite"/>
    </source>
</evidence>
<evidence type="ECO:0000256" key="3">
    <source>
        <dbReference type="ARBA" id="ARBA00012438"/>
    </source>
</evidence>
<dbReference type="SMART" id="SM00387">
    <property type="entry name" value="HATPase_c"/>
    <property type="match status" value="1"/>
</dbReference>
<evidence type="ECO:0000256" key="6">
    <source>
        <dbReference type="ARBA" id="ARBA00022692"/>
    </source>
</evidence>
<dbReference type="Gene3D" id="3.40.50.2300">
    <property type="match status" value="1"/>
</dbReference>
<dbReference type="InterPro" id="IPR042240">
    <property type="entry name" value="CHASE_sf"/>
</dbReference>
<protein>
    <recommendedName>
        <fullName evidence="3">histidine kinase</fullName>
        <ecNumber evidence="3">2.7.13.3</ecNumber>
    </recommendedName>
</protein>